<name>A0ACB9AJ85_CICIN</name>
<dbReference type="Proteomes" id="UP001055811">
    <property type="component" value="Linkage Group LG07"/>
</dbReference>
<organism evidence="1 2">
    <name type="scientific">Cichorium intybus</name>
    <name type="common">Chicory</name>
    <dbReference type="NCBI Taxonomy" id="13427"/>
    <lineage>
        <taxon>Eukaryota</taxon>
        <taxon>Viridiplantae</taxon>
        <taxon>Streptophyta</taxon>
        <taxon>Embryophyta</taxon>
        <taxon>Tracheophyta</taxon>
        <taxon>Spermatophyta</taxon>
        <taxon>Magnoliopsida</taxon>
        <taxon>eudicotyledons</taxon>
        <taxon>Gunneridae</taxon>
        <taxon>Pentapetalae</taxon>
        <taxon>asterids</taxon>
        <taxon>campanulids</taxon>
        <taxon>Asterales</taxon>
        <taxon>Asteraceae</taxon>
        <taxon>Cichorioideae</taxon>
        <taxon>Cichorieae</taxon>
        <taxon>Cichoriinae</taxon>
        <taxon>Cichorium</taxon>
    </lineage>
</organism>
<gene>
    <name evidence="1" type="ORF">L2E82_40050</name>
</gene>
<evidence type="ECO:0000313" key="2">
    <source>
        <dbReference type="Proteomes" id="UP001055811"/>
    </source>
</evidence>
<keyword evidence="2" id="KW-1185">Reference proteome</keyword>
<protein>
    <submittedName>
        <fullName evidence="1">Uncharacterized protein</fullName>
    </submittedName>
</protein>
<reference evidence="1 2" key="2">
    <citation type="journal article" date="2022" name="Mol. Ecol. Resour.">
        <title>The genomes of chicory, endive, great burdock and yacon provide insights into Asteraceae paleo-polyploidization history and plant inulin production.</title>
        <authorList>
            <person name="Fan W."/>
            <person name="Wang S."/>
            <person name="Wang H."/>
            <person name="Wang A."/>
            <person name="Jiang F."/>
            <person name="Liu H."/>
            <person name="Zhao H."/>
            <person name="Xu D."/>
            <person name="Zhang Y."/>
        </authorList>
    </citation>
    <scope>NUCLEOTIDE SEQUENCE [LARGE SCALE GENOMIC DNA]</scope>
    <source>
        <strain evidence="2">cv. Punajuju</strain>
        <tissue evidence="1">Leaves</tissue>
    </source>
</reference>
<comment type="caution">
    <text evidence="1">The sequence shown here is derived from an EMBL/GenBank/DDBJ whole genome shotgun (WGS) entry which is preliminary data.</text>
</comment>
<accession>A0ACB9AJ85</accession>
<evidence type="ECO:0000313" key="1">
    <source>
        <dbReference type="EMBL" id="KAI3710272.1"/>
    </source>
</evidence>
<sequence>MDTKLCFGLLKDHELSDSLAEASYLATFVYSGANHIKMATECENYLTDELKPEKSLPCFDCSICLDFAKDPVVTLCGHLYCWPCIYKWLSFPTDSGDNPPCPVCKSEISDTSVVPLYGRGKTFSDNEPGGKTPNNTAVIPPRPHAALLSPANSARQPPYESQSDGLDAYNPNVWMYGEMIYARVFGNSQSLYTFPNSYHLAGSNSPRLRRQEMQVDRSLNRLTLFLFCCFFVCLLLF</sequence>
<proteinExistence type="predicted"/>
<dbReference type="EMBL" id="CM042015">
    <property type="protein sequence ID" value="KAI3710272.1"/>
    <property type="molecule type" value="Genomic_DNA"/>
</dbReference>
<reference evidence="2" key="1">
    <citation type="journal article" date="2022" name="Mol. Ecol. Resour.">
        <title>The genomes of chicory, endive, great burdock and yacon provide insights into Asteraceae palaeo-polyploidization history and plant inulin production.</title>
        <authorList>
            <person name="Fan W."/>
            <person name="Wang S."/>
            <person name="Wang H."/>
            <person name="Wang A."/>
            <person name="Jiang F."/>
            <person name="Liu H."/>
            <person name="Zhao H."/>
            <person name="Xu D."/>
            <person name="Zhang Y."/>
        </authorList>
    </citation>
    <scope>NUCLEOTIDE SEQUENCE [LARGE SCALE GENOMIC DNA]</scope>
    <source>
        <strain evidence="2">cv. Punajuju</strain>
    </source>
</reference>